<proteinExistence type="predicted"/>
<evidence type="ECO:0000313" key="3">
    <source>
        <dbReference type="EMBL" id="MFF5203660.1"/>
    </source>
</evidence>
<protein>
    <recommendedName>
        <fullName evidence="5">Copper resistance protein CopC</fullName>
    </recommendedName>
</protein>
<accession>A0ABW6W269</accession>
<feature type="signal peptide" evidence="2">
    <location>
        <begin position="1"/>
        <end position="28"/>
    </location>
</feature>
<feature type="transmembrane region" description="Helical" evidence="1">
    <location>
        <begin position="183"/>
        <end position="204"/>
    </location>
</feature>
<evidence type="ECO:0000256" key="1">
    <source>
        <dbReference type="SAM" id="Phobius"/>
    </source>
</evidence>
<evidence type="ECO:0008006" key="5">
    <source>
        <dbReference type="Google" id="ProtNLM"/>
    </source>
</evidence>
<keyword evidence="4" id="KW-1185">Reference proteome</keyword>
<evidence type="ECO:0000256" key="2">
    <source>
        <dbReference type="SAM" id="SignalP"/>
    </source>
</evidence>
<feature type="chain" id="PRO_5045577139" description="Copper resistance protein CopC" evidence="2">
    <location>
        <begin position="29"/>
        <end position="210"/>
    </location>
</feature>
<evidence type="ECO:0000313" key="4">
    <source>
        <dbReference type="Proteomes" id="UP001602287"/>
    </source>
</evidence>
<comment type="caution">
    <text evidence="3">The sequence shown here is derived from an EMBL/GenBank/DDBJ whole genome shotgun (WGS) entry which is preliminary data.</text>
</comment>
<dbReference type="Proteomes" id="UP001602287">
    <property type="component" value="Unassembled WGS sequence"/>
</dbReference>
<sequence length="210" mass="20708">MTGIRKVLAAGSVGLALTLFAAAPAAHAAQAAQAAQAAPAAQAARVVQGAPAAQAAPAARAAQADKLKLTVAGDGAQGVTIQASYTDGRRLEQVVRLVLTATGPDGQKVGPVQLEPQPEGHGFYSSGPVLSTGTWKVTVNSPAPLPGKATATVQARAAQSPPAPEPVAVTKPTDGAGGAGAGWWPFAAAGLVLVAAAMGVAMLFGRRRTD</sequence>
<dbReference type="RefSeq" id="WP_387222615.1">
    <property type="nucleotide sequence ID" value="NZ_JBIAZM010000015.1"/>
</dbReference>
<keyword evidence="1" id="KW-0472">Membrane</keyword>
<name>A0ABW6W269_9ACTN</name>
<gene>
    <name evidence="3" type="ORF">ACFY3B_29070</name>
</gene>
<reference evidence="3 4" key="1">
    <citation type="submission" date="2024-10" db="EMBL/GenBank/DDBJ databases">
        <title>The Natural Products Discovery Center: Release of the First 8490 Sequenced Strains for Exploring Actinobacteria Biosynthetic Diversity.</title>
        <authorList>
            <person name="Kalkreuter E."/>
            <person name="Kautsar S.A."/>
            <person name="Yang D."/>
            <person name="Bader C.D."/>
            <person name="Teijaro C.N."/>
            <person name="Fluegel L."/>
            <person name="Davis C.M."/>
            <person name="Simpson J.R."/>
            <person name="Lauterbach L."/>
            <person name="Steele A.D."/>
            <person name="Gui C."/>
            <person name="Meng S."/>
            <person name="Li G."/>
            <person name="Viehrig K."/>
            <person name="Ye F."/>
            <person name="Su P."/>
            <person name="Kiefer A.F."/>
            <person name="Nichols A."/>
            <person name="Cepeda A.J."/>
            <person name="Yan W."/>
            <person name="Fan B."/>
            <person name="Jiang Y."/>
            <person name="Adhikari A."/>
            <person name="Zheng C.-J."/>
            <person name="Schuster L."/>
            <person name="Cowan T.M."/>
            <person name="Smanski M.J."/>
            <person name="Chevrette M.G."/>
            <person name="De Carvalho L.P.S."/>
            <person name="Shen B."/>
        </authorList>
    </citation>
    <scope>NUCLEOTIDE SEQUENCE [LARGE SCALE GENOMIC DNA]</scope>
    <source>
        <strain evidence="3 4">NPDC000140</strain>
    </source>
</reference>
<keyword evidence="2" id="KW-0732">Signal</keyword>
<keyword evidence="1" id="KW-1133">Transmembrane helix</keyword>
<organism evidence="3 4">
    <name type="scientific">Micromonospora parva</name>
    <dbReference type="NCBI Taxonomy" id="1464048"/>
    <lineage>
        <taxon>Bacteria</taxon>
        <taxon>Bacillati</taxon>
        <taxon>Actinomycetota</taxon>
        <taxon>Actinomycetes</taxon>
        <taxon>Micromonosporales</taxon>
        <taxon>Micromonosporaceae</taxon>
        <taxon>Micromonospora</taxon>
    </lineage>
</organism>
<dbReference type="EMBL" id="JBIAZM010000015">
    <property type="protein sequence ID" value="MFF5203660.1"/>
    <property type="molecule type" value="Genomic_DNA"/>
</dbReference>
<keyword evidence="1" id="KW-0812">Transmembrane</keyword>